<gene>
    <name evidence="1" type="ORF">QBC38DRAFT_530371</name>
</gene>
<evidence type="ECO:0000313" key="2">
    <source>
        <dbReference type="Proteomes" id="UP001301958"/>
    </source>
</evidence>
<protein>
    <recommendedName>
        <fullName evidence="3">F-box domain-containing protein</fullName>
    </recommendedName>
</protein>
<dbReference type="Proteomes" id="UP001301958">
    <property type="component" value="Unassembled WGS sequence"/>
</dbReference>
<dbReference type="AlphaFoldDB" id="A0AAN7GS63"/>
<reference evidence="1" key="2">
    <citation type="submission" date="2023-05" db="EMBL/GenBank/DDBJ databases">
        <authorList>
            <consortium name="Lawrence Berkeley National Laboratory"/>
            <person name="Steindorff A."/>
            <person name="Hensen N."/>
            <person name="Bonometti L."/>
            <person name="Westerberg I."/>
            <person name="Brannstrom I.O."/>
            <person name="Guillou S."/>
            <person name="Cros-Aarteil S."/>
            <person name="Calhoun S."/>
            <person name="Haridas S."/>
            <person name="Kuo A."/>
            <person name="Mondo S."/>
            <person name="Pangilinan J."/>
            <person name="Riley R."/>
            <person name="Labutti K."/>
            <person name="Andreopoulos B."/>
            <person name="Lipzen A."/>
            <person name="Chen C."/>
            <person name="Yanf M."/>
            <person name="Daum C."/>
            <person name="Ng V."/>
            <person name="Clum A."/>
            <person name="Ohm R."/>
            <person name="Martin F."/>
            <person name="Silar P."/>
            <person name="Natvig D."/>
            <person name="Lalanne C."/>
            <person name="Gautier V."/>
            <person name="Ament-Velasquez S.L."/>
            <person name="Kruys A."/>
            <person name="Hutchinson M.I."/>
            <person name="Powell A.J."/>
            <person name="Barry K."/>
            <person name="Miller A.N."/>
            <person name="Grigoriev I.V."/>
            <person name="Debuchy R."/>
            <person name="Gladieux P."/>
            <person name="Thoren M.H."/>
            <person name="Johannesson H."/>
        </authorList>
    </citation>
    <scope>NUCLEOTIDE SEQUENCE</scope>
    <source>
        <strain evidence="1">CBS 990.96</strain>
    </source>
</reference>
<reference evidence="1" key="1">
    <citation type="journal article" date="2023" name="Mol. Phylogenet. Evol.">
        <title>Genome-scale phylogeny and comparative genomics of the fungal order Sordariales.</title>
        <authorList>
            <person name="Hensen N."/>
            <person name="Bonometti L."/>
            <person name="Westerberg I."/>
            <person name="Brannstrom I.O."/>
            <person name="Guillou S."/>
            <person name="Cros-Aarteil S."/>
            <person name="Calhoun S."/>
            <person name="Haridas S."/>
            <person name="Kuo A."/>
            <person name="Mondo S."/>
            <person name="Pangilinan J."/>
            <person name="Riley R."/>
            <person name="LaButti K."/>
            <person name="Andreopoulos B."/>
            <person name="Lipzen A."/>
            <person name="Chen C."/>
            <person name="Yan M."/>
            <person name="Daum C."/>
            <person name="Ng V."/>
            <person name="Clum A."/>
            <person name="Steindorff A."/>
            <person name="Ohm R.A."/>
            <person name="Martin F."/>
            <person name="Silar P."/>
            <person name="Natvig D.O."/>
            <person name="Lalanne C."/>
            <person name="Gautier V."/>
            <person name="Ament-Velasquez S.L."/>
            <person name="Kruys A."/>
            <person name="Hutchinson M.I."/>
            <person name="Powell A.J."/>
            <person name="Barry K."/>
            <person name="Miller A.N."/>
            <person name="Grigoriev I.V."/>
            <person name="Debuchy R."/>
            <person name="Gladieux P."/>
            <person name="Hiltunen Thoren M."/>
            <person name="Johannesson H."/>
        </authorList>
    </citation>
    <scope>NUCLEOTIDE SEQUENCE</scope>
    <source>
        <strain evidence="1">CBS 990.96</strain>
    </source>
</reference>
<dbReference type="EMBL" id="MU865361">
    <property type="protein sequence ID" value="KAK4225721.1"/>
    <property type="molecule type" value="Genomic_DNA"/>
</dbReference>
<sequence length="352" mass="40682">MGQNCSLPFCLSRRHKDKPPPTTATEPELAFSKVPVDIILLLCEEHLSDQSALALSLTCKGLRCLIAQYHQTKLKQALINPSDHETFMLLLEKDHGHEVYYCHTCHILHRFLHRSQGPTVYPFESTRLKKCRLNLLNLNFNVSYIIISYRQVRLVMNRHFLDLPNGLPLESFNMRKREDFFQNPNCYWSIILSAKVLQDKLFLCATRTFYLDRGSDQEVRHWLDETTVYICAHVAIGSPQRHLIRALYPLTTTGFVEPCRDAVECCPHCITDYDTTVERRPIDNDEEKGTTACWVITINSYHQLGAGRSPQDPEWRMITNWGMNKTRKYEGLPGLCTYGAGCARRMWKEAVS</sequence>
<comment type="caution">
    <text evidence="1">The sequence shown here is derived from an EMBL/GenBank/DDBJ whole genome shotgun (WGS) entry which is preliminary data.</text>
</comment>
<accession>A0AAN7GS63</accession>
<keyword evidence="2" id="KW-1185">Reference proteome</keyword>
<organism evidence="1 2">
    <name type="scientific">Podospora fimiseda</name>
    <dbReference type="NCBI Taxonomy" id="252190"/>
    <lineage>
        <taxon>Eukaryota</taxon>
        <taxon>Fungi</taxon>
        <taxon>Dikarya</taxon>
        <taxon>Ascomycota</taxon>
        <taxon>Pezizomycotina</taxon>
        <taxon>Sordariomycetes</taxon>
        <taxon>Sordariomycetidae</taxon>
        <taxon>Sordariales</taxon>
        <taxon>Podosporaceae</taxon>
        <taxon>Podospora</taxon>
    </lineage>
</organism>
<name>A0AAN7GS63_9PEZI</name>
<evidence type="ECO:0008006" key="3">
    <source>
        <dbReference type="Google" id="ProtNLM"/>
    </source>
</evidence>
<evidence type="ECO:0000313" key="1">
    <source>
        <dbReference type="EMBL" id="KAK4225721.1"/>
    </source>
</evidence>
<proteinExistence type="predicted"/>